<evidence type="ECO:0000256" key="3">
    <source>
        <dbReference type="ARBA" id="ARBA00022475"/>
    </source>
</evidence>
<dbReference type="KEGG" id="ccur:IAR63_10600"/>
<dbReference type="GO" id="GO:0005886">
    <property type="term" value="C:plasma membrane"/>
    <property type="evidence" value="ECO:0007669"/>
    <property type="project" value="UniProtKB-SubCell"/>
</dbReference>
<dbReference type="AlphaFoldDB" id="A0A7H0EX59"/>
<dbReference type="RefSeq" id="WP_057179150.1">
    <property type="nucleotide sequence ID" value="NZ_CP060822.1"/>
</dbReference>
<accession>A0A7H0EX59</accession>
<sequence>MSLKKPNLTTDHSSIHDPFAALRFRDYRLFTIGRILLFTGNQMQTVALGWELYERTNSPLALGIVGLAQVLPVILLTLIAGHVADKYNRQRTTVVASLLLALCSLGLGIISYTQAPVFLIYICLVLTGIARAFLKPASDAMMWQLIPPQVFTNAATWVSGSFQLASVIGPALGGFVIAIFNSATQVYILTSIASLSFLIAVVAMNPPEGNLSKEPISLRSLAAGAEFIWKNQIILAAITLDLFAVLFGGAVALLPIYAKDILKVGPVELGYLQAAPAIGALIMGAVLIQLPPITKTWSTLLWSVFGFGVTTIIFGLSKWMWLSLLMLALGGGLDTISVVIRHTLVQLKTPEELRGRVAAINTVFITASNELGAFESGLVAALVGPILCVVGGGIGTILVVLATMVIWPELNKT</sequence>
<feature type="transmembrane region" description="Helical" evidence="7">
    <location>
        <begin position="300"/>
        <end position="321"/>
    </location>
</feature>
<gene>
    <name evidence="9" type="ORF">IAR63_10600</name>
</gene>
<dbReference type="EMBL" id="CP060822">
    <property type="protein sequence ID" value="QNP28375.1"/>
    <property type="molecule type" value="Genomic_DNA"/>
</dbReference>
<keyword evidence="2" id="KW-0813">Transport</keyword>
<dbReference type="SUPFAM" id="SSF103473">
    <property type="entry name" value="MFS general substrate transporter"/>
    <property type="match status" value="1"/>
</dbReference>
<evidence type="ECO:0000256" key="4">
    <source>
        <dbReference type="ARBA" id="ARBA00022692"/>
    </source>
</evidence>
<feature type="transmembrane region" description="Helical" evidence="7">
    <location>
        <begin position="60"/>
        <end position="81"/>
    </location>
</feature>
<evidence type="ECO:0000256" key="6">
    <source>
        <dbReference type="ARBA" id="ARBA00023136"/>
    </source>
</evidence>
<feature type="transmembrane region" description="Helical" evidence="7">
    <location>
        <begin position="270"/>
        <end position="288"/>
    </location>
</feature>
<keyword evidence="3" id="KW-1003">Cell membrane</keyword>
<feature type="transmembrane region" description="Helical" evidence="7">
    <location>
        <begin position="378"/>
        <end position="407"/>
    </location>
</feature>
<feature type="transmembrane region" description="Helical" evidence="7">
    <location>
        <begin position="93"/>
        <end position="112"/>
    </location>
</feature>
<reference evidence="9 10" key="1">
    <citation type="submission" date="2020-08" db="EMBL/GenBank/DDBJ databases">
        <title>Complete genome sequence of Raphidiopsis curvispora isolated from drinking water reservoir in South Korea.</title>
        <authorList>
            <person name="Jeong J."/>
        </authorList>
    </citation>
    <scope>NUCLEOTIDE SEQUENCE [LARGE SCALE GENOMIC DNA]</scope>
    <source>
        <strain evidence="9 10">GIHE-G1</strain>
    </source>
</reference>
<dbReference type="PROSITE" id="PS50850">
    <property type="entry name" value="MFS"/>
    <property type="match status" value="1"/>
</dbReference>
<dbReference type="GO" id="GO:0022857">
    <property type="term" value="F:transmembrane transporter activity"/>
    <property type="evidence" value="ECO:0007669"/>
    <property type="project" value="InterPro"/>
</dbReference>
<evidence type="ECO:0000313" key="10">
    <source>
        <dbReference type="Proteomes" id="UP000516013"/>
    </source>
</evidence>
<dbReference type="GeneID" id="92780305"/>
<dbReference type="CDD" id="cd06173">
    <property type="entry name" value="MFS_MefA_like"/>
    <property type="match status" value="1"/>
</dbReference>
<evidence type="ECO:0000256" key="5">
    <source>
        <dbReference type="ARBA" id="ARBA00022989"/>
    </source>
</evidence>
<dbReference type="InterPro" id="IPR036259">
    <property type="entry name" value="MFS_trans_sf"/>
</dbReference>
<dbReference type="InterPro" id="IPR020846">
    <property type="entry name" value="MFS_dom"/>
</dbReference>
<feature type="transmembrane region" description="Helical" evidence="7">
    <location>
        <begin position="233"/>
        <end position="258"/>
    </location>
</feature>
<evidence type="ECO:0000256" key="1">
    <source>
        <dbReference type="ARBA" id="ARBA00004651"/>
    </source>
</evidence>
<comment type="subcellular location">
    <subcellularLocation>
        <location evidence="1">Cell membrane</location>
        <topology evidence="1">Multi-pass membrane protein</topology>
    </subcellularLocation>
</comment>
<feature type="domain" description="Major facilitator superfamily (MFS) profile" evidence="8">
    <location>
        <begin position="26"/>
        <end position="411"/>
    </location>
</feature>
<evidence type="ECO:0000313" key="9">
    <source>
        <dbReference type="EMBL" id="QNP28375.1"/>
    </source>
</evidence>
<dbReference type="PANTHER" id="PTHR23513:SF9">
    <property type="entry name" value="ENTEROBACTIN EXPORTER ENTS"/>
    <property type="match status" value="1"/>
</dbReference>
<keyword evidence="5 7" id="KW-1133">Transmembrane helix</keyword>
<organism evidence="9 10">
    <name type="scientific">Cylindrospermopsis curvispora GIHE-G1</name>
    <dbReference type="NCBI Taxonomy" id="2666332"/>
    <lineage>
        <taxon>Bacteria</taxon>
        <taxon>Bacillati</taxon>
        <taxon>Cyanobacteriota</taxon>
        <taxon>Cyanophyceae</taxon>
        <taxon>Nostocales</taxon>
        <taxon>Aphanizomenonaceae</taxon>
        <taxon>Cylindrospermopsis</taxon>
    </lineage>
</organism>
<dbReference type="Gene3D" id="1.20.1250.20">
    <property type="entry name" value="MFS general substrate transporter like domains"/>
    <property type="match status" value="2"/>
</dbReference>
<keyword evidence="10" id="KW-1185">Reference proteome</keyword>
<keyword evidence="6 7" id="KW-0472">Membrane</keyword>
<proteinExistence type="predicted"/>
<evidence type="ECO:0000259" key="8">
    <source>
        <dbReference type="PROSITE" id="PS50850"/>
    </source>
</evidence>
<feature type="transmembrane region" description="Helical" evidence="7">
    <location>
        <begin position="186"/>
        <end position="204"/>
    </location>
</feature>
<name>A0A7H0EX59_9CYAN</name>
<dbReference type="Pfam" id="PF05977">
    <property type="entry name" value="MFS_3"/>
    <property type="match status" value="1"/>
</dbReference>
<dbReference type="Proteomes" id="UP000516013">
    <property type="component" value="Chromosome"/>
</dbReference>
<feature type="transmembrane region" description="Helical" evidence="7">
    <location>
        <begin position="155"/>
        <end position="180"/>
    </location>
</feature>
<feature type="transmembrane region" description="Helical" evidence="7">
    <location>
        <begin position="118"/>
        <end position="134"/>
    </location>
</feature>
<keyword evidence="4 7" id="KW-0812">Transmembrane</keyword>
<evidence type="ECO:0000256" key="2">
    <source>
        <dbReference type="ARBA" id="ARBA00022448"/>
    </source>
</evidence>
<dbReference type="PANTHER" id="PTHR23513">
    <property type="entry name" value="INTEGRAL MEMBRANE EFFLUX PROTEIN-RELATED"/>
    <property type="match status" value="1"/>
</dbReference>
<dbReference type="InterPro" id="IPR010290">
    <property type="entry name" value="TM_effector"/>
</dbReference>
<evidence type="ECO:0000256" key="7">
    <source>
        <dbReference type="SAM" id="Phobius"/>
    </source>
</evidence>
<protein>
    <submittedName>
        <fullName evidence="9">MFS transporter</fullName>
    </submittedName>
</protein>